<proteinExistence type="predicted"/>
<dbReference type="Proteomes" id="UP000305730">
    <property type="component" value="Unassembled WGS sequence"/>
</dbReference>
<reference evidence="2" key="3">
    <citation type="submission" date="2019-09" db="EMBL/GenBank/DDBJ databases">
        <title>Co-occurence of chitin degradation, pigmentation and bioactivity in marine Pseudoalteromonas.</title>
        <authorList>
            <person name="Sonnenschein E.C."/>
            <person name="Bech P.K."/>
        </authorList>
    </citation>
    <scope>NUCLEOTIDE SEQUENCE</scope>
    <source>
        <strain evidence="2">S2231</strain>
    </source>
</reference>
<accession>A0A5S3XWK4</accession>
<comment type="caution">
    <text evidence="2">The sequence shown here is derived from an EMBL/GenBank/DDBJ whole genome shotgun (WGS) entry which is preliminary data.</text>
</comment>
<evidence type="ECO:0000313" key="2">
    <source>
        <dbReference type="EMBL" id="TMP62534.1"/>
    </source>
</evidence>
<protein>
    <submittedName>
        <fullName evidence="2">Uncharacterized protein</fullName>
    </submittedName>
</protein>
<dbReference type="AlphaFoldDB" id="A0A5S3XWK4"/>
<gene>
    <name evidence="2" type="ORF">CWB96_01045</name>
    <name evidence="1" type="ORF">CWB97_13890</name>
</gene>
<reference evidence="3 4" key="1">
    <citation type="submission" date="2017-12" db="EMBL/GenBank/DDBJ databases">
        <authorList>
            <person name="Paulsen S."/>
            <person name="Gram L.K."/>
        </authorList>
    </citation>
    <scope>NUCLEOTIDE SEQUENCE [LARGE SCALE GENOMIC DNA]</scope>
    <source>
        <strain evidence="2 4">S2231</strain>
        <strain evidence="1 3">S2233</strain>
    </source>
</reference>
<dbReference type="RefSeq" id="WP_138597474.1">
    <property type="nucleotide sequence ID" value="NZ_PNCK01000049.1"/>
</dbReference>
<dbReference type="Proteomes" id="UP000307706">
    <property type="component" value="Unassembled WGS sequence"/>
</dbReference>
<organism evidence="2 4">
    <name type="scientific">Pseudoalteromonas citrea</name>
    <dbReference type="NCBI Taxonomy" id="43655"/>
    <lineage>
        <taxon>Bacteria</taxon>
        <taxon>Pseudomonadati</taxon>
        <taxon>Pseudomonadota</taxon>
        <taxon>Gammaproteobacteria</taxon>
        <taxon>Alteromonadales</taxon>
        <taxon>Pseudoalteromonadaceae</taxon>
        <taxon>Pseudoalteromonas</taxon>
    </lineage>
</organism>
<sequence length="101" mass="11468">MMQVLDSYSDIEHMISALEQQVKDNELDAAQEQLQVLDKALNFFCEKYLIESSGPAFEAVVKLNERLSGFIIKLEVTKKETAEALIGQVSKRKKISAYRNT</sequence>
<evidence type="ECO:0000313" key="4">
    <source>
        <dbReference type="Proteomes" id="UP000307706"/>
    </source>
</evidence>
<evidence type="ECO:0000313" key="1">
    <source>
        <dbReference type="EMBL" id="TMP41634.1"/>
    </source>
</evidence>
<dbReference type="EMBL" id="PNCK01000049">
    <property type="protein sequence ID" value="TMP41634.1"/>
    <property type="molecule type" value="Genomic_DNA"/>
</dbReference>
<reference evidence="3 4" key="2">
    <citation type="submission" date="2019-06" db="EMBL/GenBank/DDBJ databases">
        <title>Co-occurence of chitin degradation, pigmentation and bioactivity in marine Pseudoalteromonas.</title>
        <authorList>
            <person name="Sonnenschein E.C."/>
            <person name="Bech P.K."/>
        </authorList>
    </citation>
    <scope>NUCLEOTIDE SEQUENCE [LARGE SCALE GENOMIC DNA]</scope>
    <source>
        <strain evidence="4">S2231</strain>
        <strain evidence="1 3">S2233</strain>
    </source>
</reference>
<name>A0A5S3XWK4_9GAMM</name>
<evidence type="ECO:0000313" key="3">
    <source>
        <dbReference type="Proteomes" id="UP000305730"/>
    </source>
</evidence>
<dbReference type="EMBL" id="PNCL01000007">
    <property type="protein sequence ID" value="TMP62534.1"/>
    <property type="molecule type" value="Genomic_DNA"/>
</dbReference>
<keyword evidence="3" id="KW-1185">Reference proteome</keyword>